<dbReference type="Proteomes" id="UP001050975">
    <property type="component" value="Unassembled WGS sequence"/>
</dbReference>
<evidence type="ECO:0000259" key="1">
    <source>
        <dbReference type="SMART" id="SM00912"/>
    </source>
</evidence>
<gene>
    <name evidence="2" type="ORF">MiSe_55640</name>
</gene>
<name>A0AAV3XGX5_9CYAN</name>
<sequence>MLHPIPLKSTLACLTVTGLIGFIPQINSPSAFAQSIVPAADGTNTQVIPNRNEFNIQGGQLSGDGANLFHSFEKFGLSEGQIANFLSNPNIRNIIGRINGGEASLINGLIQVLGGNSNLYLMNPAGIIFGANAQLNVPAAFTATTSTGIGFGNNNWFNAVGENNWSVLVGTPNEFRFDTLNSGSIVNFGNLAVKKGESLTLLGGNAINLGTLEAPGGRITVAAIPGRNVIRISQAGHLLSIELPLISESETGIRPLSLPQLLTGGNLGNANAISVNEQGQVVLTGSGIDLPNQAGTAIVSGSVSSSNQQAVGGEVNILGARIAVIDANINASGANGGGNIFIGGNRSGIGPLPNAQYTFISPDSVVSADAWQRGNGGQIIVFAQDTAQVYGTLTARGGVQSGNGGFIETSGMRSLTITTVPNVGAPAGLGGEWLIDPANITIVAGSGNTNINTTSPFQSSGNNAELGVDLITTALNFGDVTISTGNTGTQAGDITLNAPLTFNLISERTLTLNADNDIAILQPIQGTAGSAPLNLVFNGNNRLAIFNNPTLNSAGGDINLTARGRGSNPNSFPVMHIQTGTAINTGGGNFTITTTANSANTIGGSFDNSRIAVTGNGNITFNGSSGSNPGVFITGSQFTVENGNITINGTGNPAGHGILLNGATRLTATGNGNIRFNVSDGGGRLTIGDDSQLIVNNGAITLSGTGGMFLNVGSSIQSTTGAITINNSDVIFINNGSSIQSTTGAITLAGNSDIFITGSRIQSTSGVINLTATGLIFVYTGSTIQSTSGGINLTSNEIALNGININPTPGSGNITLKADEINLGSNTQIRGTGTIRLQPLNPSLGITAEILIAMT</sequence>
<dbReference type="Gene3D" id="2.160.20.10">
    <property type="entry name" value="Single-stranded right-handed beta-helix, Pectin lyase-like"/>
    <property type="match status" value="1"/>
</dbReference>
<dbReference type="AlphaFoldDB" id="A0AAV3XGX5"/>
<comment type="caution">
    <text evidence="2">The sequence shown here is derived from an EMBL/GenBank/DDBJ whole genome shotgun (WGS) entry which is preliminary data.</text>
</comment>
<organism evidence="2 3">
    <name type="scientific">Microseira wollei NIES-4236</name>
    <dbReference type="NCBI Taxonomy" id="2530354"/>
    <lineage>
        <taxon>Bacteria</taxon>
        <taxon>Bacillati</taxon>
        <taxon>Cyanobacteriota</taxon>
        <taxon>Cyanophyceae</taxon>
        <taxon>Oscillatoriophycideae</taxon>
        <taxon>Aerosakkonematales</taxon>
        <taxon>Aerosakkonemataceae</taxon>
        <taxon>Microseira</taxon>
    </lineage>
</organism>
<reference evidence="2" key="1">
    <citation type="submission" date="2019-10" db="EMBL/GenBank/DDBJ databases">
        <title>Draft genome sequece of Microseira wollei NIES-4236.</title>
        <authorList>
            <person name="Yamaguchi H."/>
            <person name="Suzuki S."/>
            <person name="Kawachi M."/>
        </authorList>
    </citation>
    <scope>NUCLEOTIDE SEQUENCE</scope>
    <source>
        <strain evidence="2">NIES-4236</strain>
    </source>
</reference>
<accession>A0AAV3XGX5</accession>
<dbReference type="InterPro" id="IPR011050">
    <property type="entry name" value="Pectin_lyase_fold/virulence"/>
</dbReference>
<dbReference type="InterPro" id="IPR012334">
    <property type="entry name" value="Pectin_lyas_fold"/>
</dbReference>
<feature type="domain" description="Filamentous haemagglutinin FhaB/tRNA nuclease CdiA-like TPS" evidence="1">
    <location>
        <begin position="38"/>
        <end position="152"/>
    </location>
</feature>
<evidence type="ECO:0000313" key="3">
    <source>
        <dbReference type="Proteomes" id="UP001050975"/>
    </source>
</evidence>
<dbReference type="Pfam" id="PF05860">
    <property type="entry name" value="TPS"/>
    <property type="match status" value="1"/>
</dbReference>
<protein>
    <recommendedName>
        <fullName evidence="1">Filamentous haemagglutinin FhaB/tRNA nuclease CdiA-like TPS domain-containing protein</fullName>
    </recommendedName>
</protein>
<keyword evidence="3" id="KW-1185">Reference proteome</keyword>
<dbReference type="InterPro" id="IPR008638">
    <property type="entry name" value="FhaB/CdiA-like_TPS"/>
</dbReference>
<dbReference type="SMART" id="SM00912">
    <property type="entry name" value="Haemagg_act"/>
    <property type="match status" value="1"/>
</dbReference>
<dbReference type="SUPFAM" id="SSF51126">
    <property type="entry name" value="Pectin lyase-like"/>
    <property type="match status" value="1"/>
</dbReference>
<dbReference type="NCBIfam" id="TIGR01901">
    <property type="entry name" value="adhes_NPXG"/>
    <property type="match status" value="1"/>
</dbReference>
<evidence type="ECO:0000313" key="2">
    <source>
        <dbReference type="EMBL" id="GET40753.1"/>
    </source>
</evidence>
<dbReference type="RefSeq" id="WP_226586859.1">
    <property type="nucleotide sequence ID" value="NZ_BLAY01000099.1"/>
</dbReference>
<proteinExistence type="predicted"/>
<dbReference type="EMBL" id="BLAY01000099">
    <property type="protein sequence ID" value="GET40753.1"/>
    <property type="molecule type" value="Genomic_DNA"/>
</dbReference>